<proteinExistence type="predicted"/>
<dbReference type="AlphaFoldDB" id="A0A4R0K7F3"/>
<dbReference type="InterPro" id="IPR011251">
    <property type="entry name" value="Luciferase-like_dom"/>
</dbReference>
<dbReference type="EMBL" id="SJKD01000001">
    <property type="protein sequence ID" value="TCC53828.1"/>
    <property type="molecule type" value="Genomic_DNA"/>
</dbReference>
<dbReference type="RefSeq" id="WP_131512736.1">
    <property type="nucleotide sequence ID" value="NZ_SJKD01000001.1"/>
</dbReference>
<feature type="domain" description="Luciferase-like" evidence="2">
    <location>
        <begin position="15"/>
        <end position="227"/>
    </location>
</feature>
<dbReference type="PANTHER" id="PTHR43244">
    <property type="match status" value="1"/>
</dbReference>
<dbReference type="Proteomes" id="UP000293342">
    <property type="component" value="Unassembled WGS sequence"/>
</dbReference>
<dbReference type="InterPro" id="IPR036661">
    <property type="entry name" value="Luciferase-like_sf"/>
</dbReference>
<comment type="caution">
    <text evidence="3">The sequence shown here is derived from an EMBL/GenBank/DDBJ whole genome shotgun (WGS) entry which is preliminary data.</text>
</comment>
<dbReference type="Gene3D" id="3.20.20.30">
    <property type="entry name" value="Luciferase-like domain"/>
    <property type="match status" value="1"/>
</dbReference>
<dbReference type="Pfam" id="PF00296">
    <property type="entry name" value="Bac_luciferase"/>
    <property type="match status" value="1"/>
</dbReference>
<keyword evidence="1" id="KW-0560">Oxidoreductase</keyword>
<dbReference type="PANTHER" id="PTHR43244:SF1">
    <property type="entry name" value="5,10-METHYLENETETRAHYDROMETHANOPTERIN REDUCTASE"/>
    <property type="match status" value="1"/>
</dbReference>
<evidence type="ECO:0000259" key="2">
    <source>
        <dbReference type="Pfam" id="PF00296"/>
    </source>
</evidence>
<gene>
    <name evidence="3" type="ORF">E0H75_09185</name>
</gene>
<dbReference type="GO" id="GO:0016705">
    <property type="term" value="F:oxidoreductase activity, acting on paired donors, with incorporation or reduction of molecular oxygen"/>
    <property type="evidence" value="ECO:0007669"/>
    <property type="project" value="InterPro"/>
</dbReference>
<dbReference type="OrthoDB" id="5175259at2"/>
<organism evidence="3 4">
    <name type="scientific">Kribbella capetownensis</name>
    <dbReference type="NCBI Taxonomy" id="1572659"/>
    <lineage>
        <taxon>Bacteria</taxon>
        <taxon>Bacillati</taxon>
        <taxon>Actinomycetota</taxon>
        <taxon>Actinomycetes</taxon>
        <taxon>Propionibacteriales</taxon>
        <taxon>Kribbellaceae</taxon>
        <taxon>Kribbella</taxon>
    </lineage>
</organism>
<evidence type="ECO:0000313" key="4">
    <source>
        <dbReference type="Proteomes" id="UP000293342"/>
    </source>
</evidence>
<protein>
    <submittedName>
        <fullName evidence="3">LLM class flavin-dependent oxidoreductase</fullName>
    </submittedName>
</protein>
<sequence>MRYGTYVKSFGEYGSPKVLRDLGKATEDHGWDGFFVWDLLSSPTYDPPVADPWVTLAAIAEATSTILIGPMVVPLPRRRPAKLALEASTLQDLSDGRLILGLGTGAGWDYTRFGESAKRTELAERLDEGAELLHQFLAGDPVEHEGTYYRATDVRFPRSEIPIWTSGFWPRTGPVRGARNADGLFPQIRDEADDFRLPTIDELGTIRADFEKSGGRPNADIAIWSPSQAGAPDADLAAQYEEAGVTWWFQDGSEISPEDLHTRLAAGPPVS</sequence>
<evidence type="ECO:0000313" key="3">
    <source>
        <dbReference type="EMBL" id="TCC53828.1"/>
    </source>
</evidence>
<dbReference type="InterPro" id="IPR050564">
    <property type="entry name" value="F420-G6PD/mer"/>
</dbReference>
<keyword evidence="4" id="KW-1185">Reference proteome</keyword>
<accession>A0A4R0K7F3</accession>
<reference evidence="3 4" key="1">
    <citation type="submission" date="2019-02" db="EMBL/GenBank/DDBJ databases">
        <title>Kribbella capetownensis sp. nov. and Kribbella speibonae sp. nov., isolated from soil.</title>
        <authorList>
            <person name="Curtis S.M."/>
            <person name="Norton I."/>
            <person name="Everest G.J."/>
            <person name="Meyers P.R."/>
        </authorList>
    </citation>
    <scope>NUCLEOTIDE SEQUENCE [LARGE SCALE GENOMIC DNA]</scope>
    <source>
        <strain evidence="3 4">YM53</strain>
    </source>
</reference>
<evidence type="ECO:0000256" key="1">
    <source>
        <dbReference type="ARBA" id="ARBA00023002"/>
    </source>
</evidence>
<name>A0A4R0K7F3_9ACTN</name>
<dbReference type="SUPFAM" id="SSF51679">
    <property type="entry name" value="Bacterial luciferase-like"/>
    <property type="match status" value="1"/>
</dbReference>